<keyword evidence="1" id="KW-0472">Membrane</keyword>
<keyword evidence="1" id="KW-0812">Transmembrane</keyword>
<dbReference type="EMBL" id="JAKILB010000002">
    <property type="protein sequence ID" value="MCL1137889.1"/>
    <property type="molecule type" value="Genomic_DNA"/>
</dbReference>
<keyword evidence="1" id="KW-1133">Transmembrane helix</keyword>
<organism evidence="2 3">
    <name type="scientific">Shewanella pneumatophori</name>
    <dbReference type="NCBI Taxonomy" id="314092"/>
    <lineage>
        <taxon>Bacteria</taxon>
        <taxon>Pseudomonadati</taxon>
        <taxon>Pseudomonadota</taxon>
        <taxon>Gammaproteobacteria</taxon>
        <taxon>Alteromonadales</taxon>
        <taxon>Shewanellaceae</taxon>
        <taxon>Shewanella</taxon>
    </lineage>
</organism>
<evidence type="ECO:0000313" key="2">
    <source>
        <dbReference type="EMBL" id="MCL1137889.1"/>
    </source>
</evidence>
<feature type="transmembrane region" description="Helical" evidence="1">
    <location>
        <begin position="137"/>
        <end position="160"/>
    </location>
</feature>
<dbReference type="Proteomes" id="UP001139293">
    <property type="component" value="Unassembled WGS sequence"/>
</dbReference>
<accession>A0A9X1Z939</accession>
<gene>
    <name evidence="2" type="ORF">L2740_04910</name>
</gene>
<dbReference type="RefSeq" id="WP_248949000.1">
    <property type="nucleotide sequence ID" value="NZ_JAKILB010000002.1"/>
</dbReference>
<protein>
    <submittedName>
        <fullName evidence="2">PepSY domain-containing protein</fullName>
    </submittedName>
</protein>
<dbReference type="InterPro" id="IPR005625">
    <property type="entry name" value="PepSY-ass_TM"/>
</dbReference>
<sequence length="184" mass="20843">MKAKTRLLWMKLHAYLACFFLPITLVYIVTGTLYMFDIKGKVDNEFEYSVALTNGWPEAEKQALPLVNDFLLDKPHAALPEDYYFEHGNHDWYGYKQEVILIKPDAGDTAKLVVKEHDLLLQLLIIHKGFAGQFFKWFSILFAASLSFSIISGVVITLQLPQLKGPALYSILAGGVMLVVGFVW</sequence>
<proteinExistence type="predicted"/>
<evidence type="ECO:0000313" key="3">
    <source>
        <dbReference type="Proteomes" id="UP001139293"/>
    </source>
</evidence>
<reference evidence="2" key="1">
    <citation type="submission" date="2022-01" db="EMBL/GenBank/DDBJ databases">
        <title>Whole genome-based taxonomy of the Shewanellaceae.</title>
        <authorList>
            <person name="Martin-Rodriguez A.J."/>
        </authorList>
    </citation>
    <scope>NUCLEOTIDE SEQUENCE</scope>
    <source>
        <strain evidence="2">KCTC 23973</strain>
    </source>
</reference>
<dbReference type="AlphaFoldDB" id="A0A9X1Z939"/>
<dbReference type="Pfam" id="PF03929">
    <property type="entry name" value="PepSY_TM"/>
    <property type="match status" value="1"/>
</dbReference>
<name>A0A9X1Z939_9GAMM</name>
<feature type="transmembrane region" description="Helical" evidence="1">
    <location>
        <begin position="12"/>
        <end position="36"/>
    </location>
</feature>
<comment type="caution">
    <text evidence="2">The sequence shown here is derived from an EMBL/GenBank/DDBJ whole genome shotgun (WGS) entry which is preliminary data.</text>
</comment>
<feature type="transmembrane region" description="Helical" evidence="1">
    <location>
        <begin position="166"/>
        <end position="183"/>
    </location>
</feature>
<evidence type="ECO:0000256" key="1">
    <source>
        <dbReference type="SAM" id="Phobius"/>
    </source>
</evidence>
<keyword evidence="3" id="KW-1185">Reference proteome</keyword>